<dbReference type="InterPro" id="IPR036709">
    <property type="entry name" value="Autotransporte_beta_dom_sf"/>
</dbReference>
<keyword evidence="2" id="KW-0732">Signal</keyword>
<dbReference type="EMBL" id="JBHSSW010000004">
    <property type="protein sequence ID" value="MFC6197397.1"/>
    <property type="molecule type" value="Genomic_DNA"/>
</dbReference>
<dbReference type="Proteomes" id="UP001596303">
    <property type="component" value="Unassembled WGS sequence"/>
</dbReference>
<dbReference type="PROSITE" id="PS00135">
    <property type="entry name" value="TRYPSIN_SER"/>
    <property type="match status" value="1"/>
</dbReference>
<feature type="chain" id="PRO_5046007258" evidence="2">
    <location>
        <begin position="30"/>
        <end position="1122"/>
    </location>
</feature>
<dbReference type="PROSITE" id="PS51208">
    <property type="entry name" value="AUTOTRANSPORTER"/>
    <property type="match status" value="1"/>
</dbReference>
<feature type="domain" description="Peptidase S1" evidence="3">
    <location>
        <begin position="37"/>
        <end position="399"/>
    </location>
</feature>
<dbReference type="Gene3D" id="2.40.128.130">
    <property type="entry name" value="Autotransporter beta-domain"/>
    <property type="match status" value="1"/>
</dbReference>
<dbReference type="InterPro" id="IPR005546">
    <property type="entry name" value="Autotransporte_beta"/>
</dbReference>
<feature type="domain" description="Autotransporter" evidence="4">
    <location>
        <begin position="843"/>
        <end position="1122"/>
    </location>
</feature>
<keyword evidence="6" id="KW-1185">Reference proteome</keyword>
<sequence length="1122" mass="116749">MNNYKLSGLLAATSIFALSTMAFSPQADALTVRDDVTVGGSETLADDPQWDGVVQIFMGYPGGSINYNCTGTLINPRTVLSAAHCFNDYPSTYYGSNGEPLTPIIAYGPDTFTALFGWLDAGASGTSFEFDARNGLVLGNQVIIHPDADPAFGSALGFPAADVAMVSLSSPLANIPSYSMLFSPVGVGEHVTMVGYGGHGVGSTGDVGIDGKRQAGENLIGMLGSQVDFLSAIFGTDASAAYAGDPGASQSMYWIDFDSPVRTGEECGRDGIGDWACSDGTDWWYFDNPFTNTWFNTSLSNDIFPGDALPNEAGTAGGDSGSAIFFDQLGDQPLIGGVLSGGYGFLSPVPSGYGDVSYYNPLYNFYEFISIANPYKYVSAVGGDGNWSDAEHWVQDLDPGYFIIDENGNLVNGLPDAPEPGVGGTDPSEGVVLDVDINPETSGETDATSAGVNAAADVSLASLSRPSNQAVPGAIFNGTSDIGTGVVSMAREGGSVDGTATPELITYLYGDIGTPGPLAGPGSTGFVPTNGLNADGYFNYFDVTLSQAGTTTVDMDVVIDSLTLANTDAGLYIPEEYLLLSLIEAQIIGGTVQADGILASRDVLNFGGMLTGGGTILADTVWNAGLLAPTEGMTMLSDLVLTSQSIFGYSGASLLVDGDVSLNGGVMFGTPYAWGDQGLLIEYTGEATGELAEADLAGVLYASFASGAGLVYYEIEAADFSTELPDTADSNVLAIADHLDDARGSLALSSIYSQIDYMSGEPLADSLYSLLPDTSFSVRNVAVASAEQVSTHLARRFSSIKAGKADGQAVNQMGGSPIQTASLDGMSAFAMSAAAAADGEPAAAKEGWGTFVELAYMTGDETNSLTGNDSDLDGYSITAGGDAQIDDGLRLGAFFNYSDAENSGSATLGSVESSGFFVGAYGLYDFDNGVNLSGYYGIGETDYDITRVQMLTGGMTLGETNATQAIGGVALSSLYGVSSSVFFEPSVSVEYFNADLDAYTESGTAGGLIIDSRSITSTQAKIGTLVHFFDPASDAGFRPTLGLRYVQDLSADDEAVVSRFAGTNFGSFTTVSGDLDDNWFEAEARAQFVKSDRYEVSGFLTQTLDRDDLDYTSFGLNIRMKF</sequence>
<dbReference type="InterPro" id="IPR043504">
    <property type="entry name" value="Peptidase_S1_PA_chymotrypsin"/>
</dbReference>
<keyword evidence="1" id="KW-0645">Protease</keyword>
<name>A0ABW1S6V9_9PROT</name>
<dbReference type="SMART" id="SM00869">
    <property type="entry name" value="Autotransporter"/>
    <property type="match status" value="1"/>
</dbReference>
<evidence type="ECO:0000256" key="1">
    <source>
        <dbReference type="RuleBase" id="RU363034"/>
    </source>
</evidence>
<evidence type="ECO:0000256" key="2">
    <source>
        <dbReference type="SAM" id="SignalP"/>
    </source>
</evidence>
<dbReference type="SUPFAM" id="SSF103515">
    <property type="entry name" value="Autotransporter"/>
    <property type="match status" value="1"/>
</dbReference>
<comment type="caution">
    <text evidence="5">The sequence shown here is derived from an EMBL/GenBank/DDBJ whole genome shotgun (WGS) entry which is preliminary data.</text>
</comment>
<dbReference type="PROSITE" id="PS00134">
    <property type="entry name" value="TRYPSIN_HIS"/>
    <property type="match status" value="1"/>
</dbReference>
<evidence type="ECO:0000259" key="4">
    <source>
        <dbReference type="PROSITE" id="PS51208"/>
    </source>
</evidence>
<evidence type="ECO:0000313" key="6">
    <source>
        <dbReference type="Proteomes" id="UP001596303"/>
    </source>
</evidence>
<dbReference type="InterPro" id="IPR009003">
    <property type="entry name" value="Peptidase_S1_PA"/>
</dbReference>
<gene>
    <name evidence="5" type="ORF">ACFQDM_04870</name>
</gene>
<organism evidence="5 6">
    <name type="scientific">Ponticaulis profundi</name>
    <dbReference type="NCBI Taxonomy" id="2665222"/>
    <lineage>
        <taxon>Bacteria</taxon>
        <taxon>Pseudomonadati</taxon>
        <taxon>Pseudomonadota</taxon>
        <taxon>Alphaproteobacteria</taxon>
        <taxon>Hyphomonadales</taxon>
        <taxon>Hyphomonadaceae</taxon>
        <taxon>Ponticaulis</taxon>
    </lineage>
</organism>
<accession>A0ABW1S6V9</accession>
<protein>
    <submittedName>
        <fullName evidence="5">Autotransporter domain-containing protein</fullName>
    </submittedName>
</protein>
<dbReference type="InterPro" id="IPR018114">
    <property type="entry name" value="TRYPSIN_HIS"/>
</dbReference>
<proteinExistence type="predicted"/>
<dbReference type="SUPFAM" id="SSF50494">
    <property type="entry name" value="Trypsin-like serine proteases"/>
    <property type="match status" value="1"/>
</dbReference>
<feature type="signal peptide" evidence="2">
    <location>
        <begin position="1"/>
        <end position="29"/>
    </location>
</feature>
<dbReference type="Pfam" id="PF03797">
    <property type="entry name" value="Autotransporter"/>
    <property type="match status" value="1"/>
</dbReference>
<evidence type="ECO:0000313" key="5">
    <source>
        <dbReference type="EMBL" id="MFC6197397.1"/>
    </source>
</evidence>
<reference evidence="6" key="1">
    <citation type="journal article" date="2019" name="Int. J. Syst. Evol. Microbiol.">
        <title>The Global Catalogue of Microorganisms (GCM) 10K type strain sequencing project: providing services to taxonomists for standard genome sequencing and annotation.</title>
        <authorList>
            <consortium name="The Broad Institute Genomics Platform"/>
            <consortium name="The Broad Institute Genome Sequencing Center for Infectious Disease"/>
            <person name="Wu L."/>
            <person name="Ma J."/>
        </authorList>
    </citation>
    <scope>NUCLEOTIDE SEQUENCE [LARGE SCALE GENOMIC DNA]</scope>
    <source>
        <strain evidence="6">CGMCC-1.15741</strain>
    </source>
</reference>
<dbReference type="InterPro" id="IPR001254">
    <property type="entry name" value="Trypsin_dom"/>
</dbReference>
<dbReference type="SMART" id="SM00020">
    <property type="entry name" value="Tryp_SPc"/>
    <property type="match status" value="1"/>
</dbReference>
<dbReference type="InterPro" id="IPR033116">
    <property type="entry name" value="TRYPSIN_SER"/>
</dbReference>
<dbReference type="PROSITE" id="PS50240">
    <property type="entry name" value="TRYPSIN_DOM"/>
    <property type="match status" value="1"/>
</dbReference>
<dbReference type="Pfam" id="PF00089">
    <property type="entry name" value="Trypsin"/>
    <property type="match status" value="1"/>
</dbReference>
<dbReference type="Gene3D" id="2.40.10.10">
    <property type="entry name" value="Trypsin-like serine proteases"/>
    <property type="match status" value="1"/>
</dbReference>
<dbReference type="RefSeq" id="WP_377376213.1">
    <property type="nucleotide sequence ID" value="NZ_JBHSSW010000004.1"/>
</dbReference>
<evidence type="ECO:0000259" key="3">
    <source>
        <dbReference type="PROSITE" id="PS50240"/>
    </source>
</evidence>
<keyword evidence="1" id="KW-0720">Serine protease</keyword>
<keyword evidence="1" id="KW-0378">Hydrolase</keyword>